<comment type="caution">
    <text evidence="11">The sequence shown here is derived from an EMBL/GenBank/DDBJ whole genome shotgun (WGS) entry which is preliminary data.</text>
</comment>
<comment type="subcellular location">
    <subcellularLocation>
        <location evidence="1">Cytoplasm</location>
    </subcellularLocation>
</comment>
<dbReference type="GO" id="GO:0005544">
    <property type="term" value="F:calcium-dependent phospholipid binding"/>
    <property type="evidence" value="ECO:0007669"/>
    <property type="project" value="TreeGrafter"/>
</dbReference>
<dbReference type="PANTHER" id="PTHR10728:SF40">
    <property type="entry name" value="PATATIN FAMILY PROTEIN"/>
    <property type="match status" value="1"/>
</dbReference>
<evidence type="ECO:0000256" key="5">
    <source>
        <dbReference type="ARBA" id="ARBA00023098"/>
    </source>
</evidence>
<keyword evidence="7" id="KW-0106">Calcium</keyword>
<proteinExistence type="predicted"/>
<dbReference type="Proteomes" id="UP000792457">
    <property type="component" value="Unassembled WGS sequence"/>
</dbReference>
<dbReference type="InterPro" id="IPR016035">
    <property type="entry name" value="Acyl_Trfase/lysoPLipase"/>
</dbReference>
<dbReference type="GO" id="GO:0046475">
    <property type="term" value="P:glycerophospholipid catabolic process"/>
    <property type="evidence" value="ECO:0007669"/>
    <property type="project" value="TreeGrafter"/>
</dbReference>
<dbReference type="GO" id="GO:0005829">
    <property type="term" value="C:cytosol"/>
    <property type="evidence" value="ECO:0007669"/>
    <property type="project" value="TreeGrafter"/>
</dbReference>
<dbReference type="SUPFAM" id="SSF49562">
    <property type="entry name" value="C2 domain (Calcium/lipid-binding domain, CaLB)"/>
    <property type="match status" value="1"/>
</dbReference>
<name>A0A8K0K7H0_LADFU</name>
<gene>
    <name evidence="11" type="ORF">J437_LFUL008296</name>
</gene>
<evidence type="ECO:0000256" key="7">
    <source>
        <dbReference type="RuleBase" id="RU362102"/>
    </source>
</evidence>
<dbReference type="InterPro" id="IPR000008">
    <property type="entry name" value="C2_dom"/>
</dbReference>
<dbReference type="OrthoDB" id="8196057at2759"/>
<dbReference type="EC" id="3.1.1.4" evidence="2 7"/>
<feature type="domain" description="C2" evidence="9">
    <location>
        <begin position="11"/>
        <end position="145"/>
    </location>
</feature>
<evidence type="ECO:0000256" key="6">
    <source>
        <dbReference type="PROSITE-ProRule" id="PRU00555"/>
    </source>
</evidence>
<evidence type="ECO:0000313" key="12">
    <source>
        <dbReference type="Proteomes" id="UP000792457"/>
    </source>
</evidence>
<feature type="domain" description="PLA2c" evidence="10">
    <location>
        <begin position="159"/>
        <end position="874"/>
    </location>
</feature>
<keyword evidence="3 7" id="KW-0963">Cytoplasm</keyword>
<dbReference type="PROSITE" id="PS50004">
    <property type="entry name" value="C2"/>
    <property type="match status" value="1"/>
</dbReference>
<sequence>MQFTEMELDDSNDKVEEFNREYKATIDQRITSRIWEFDKLDPYQIFKELQAIPSDHSFDMNVFKPSPYLILHLKGTPNEKKRTPIEKNSRYPQWNVCFQFIVDPLNMKDLHITLMDKRLVFDRKIGTKRVKISNMKLDTEDRFILEFKEGSKVYIQFSLVRSRTQDLRFSLALSKGEIEFVKKRRRMVYEGMQRFLEDSAPKEVREVPVVAILGSGGGIRAVTANAGVFKALYESGLLDCAMYVAGLSGTSWYLTYLYTHPDFPKYVGPGDLIPDIRKSIAMDWKKILTIKNARIYVSQLLKKVSKGQSISFTDIYGHILGEMLLGKRMHLKLSDLKEKLTDGAIPMPLFTCVVAKDNVSALAYQEYVEFSPYEVGLPKYGVFMKTKNFGSKFYVGKIIKNYGESPFHYLIAIWGSAFSILFRRLVEEEKKKWGVKNDAENLTHEDMDKFSTTKSGENVNERSNIPLLRQDMSLSALKNALENLIPEDSNSVENFHTSIGVDGSIPESQDFATSDHNGLKTSESTESLLKATEKSFRRVSFTPNEYNFRHNLPSNRKRSVIPMIIKEEMNDNQLIVGRNSQHEGELFTKYSADDSSINPSYYRRKTLLQDIRNETLRRINKASQATWRARYWSNFLDFITNTKIIGKTRTGRAGEIFNPLLGLNLTKKYPISPSFGRDEDFQHYGTLIDSNEKTLCLVDAGLVFNSPFPLLLRPQRAVDVFISFDYSARAADFHEPFRELLLAEKWAIKNKVLFPPIEKLVQRYYDEPLREVYVFKHPDNPYCPLLVHCIIFNGQFKEYKLPDVKRETPEEFEFADFRIFSDPENPYSSFNYTYTPLQFDRMCKLMEFNTLKGMEVFRKVLKYAVKRKKKLLEI</sequence>
<evidence type="ECO:0000256" key="4">
    <source>
        <dbReference type="ARBA" id="ARBA00022801"/>
    </source>
</evidence>
<evidence type="ECO:0000256" key="2">
    <source>
        <dbReference type="ARBA" id="ARBA00013278"/>
    </source>
</evidence>
<dbReference type="GO" id="GO:0047498">
    <property type="term" value="F:calcium-dependent phospholipase A2 activity"/>
    <property type="evidence" value="ECO:0007669"/>
    <property type="project" value="TreeGrafter"/>
</dbReference>
<reference evidence="11" key="2">
    <citation type="submission" date="2017-10" db="EMBL/GenBank/DDBJ databases">
        <title>Ladona fulva Genome sequencing and assembly.</title>
        <authorList>
            <person name="Murali S."/>
            <person name="Richards S."/>
            <person name="Bandaranaike D."/>
            <person name="Bellair M."/>
            <person name="Blankenburg K."/>
            <person name="Chao H."/>
            <person name="Dinh H."/>
            <person name="Doddapaneni H."/>
            <person name="Dugan-Rocha S."/>
            <person name="Elkadiri S."/>
            <person name="Gnanaolivu R."/>
            <person name="Hernandez B."/>
            <person name="Skinner E."/>
            <person name="Javaid M."/>
            <person name="Lee S."/>
            <person name="Li M."/>
            <person name="Ming W."/>
            <person name="Munidasa M."/>
            <person name="Muniz J."/>
            <person name="Nguyen L."/>
            <person name="Hughes D."/>
            <person name="Osuji N."/>
            <person name="Pu L.-L."/>
            <person name="Puazo M."/>
            <person name="Qu C."/>
            <person name="Quiroz J."/>
            <person name="Raj R."/>
            <person name="Weissenberger G."/>
            <person name="Xin Y."/>
            <person name="Zou X."/>
            <person name="Han Y."/>
            <person name="Worley K."/>
            <person name="Muzny D."/>
            <person name="Gibbs R."/>
        </authorList>
    </citation>
    <scope>NUCLEOTIDE SEQUENCE</scope>
    <source>
        <strain evidence="11">Sampled in the wild</strain>
    </source>
</reference>
<protein>
    <recommendedName>
        <fullName evidence="2 7">Phospholipase A2</fullName>
        <ecNumber evidence="2 7">3.1.1.4</ecNumber>
    </recommendedName>
</protein>
<keyword evidence="12" id="KW-1185">Reference proteome</keyword>
<evidence type="ECO:0000256" key="8">
    <source>
        <dbReference type="SAM" id="Coils"/>
    </source>
</evidence>
<organism evidence="11 12">
    <name type="scientific">Ladona fulva</name>
    <name type="common">Scarce chaser dragonfly</name>
    <name type="synonym">Libellula fulva</name>
    <dbReference type="NCBI Taxonomy" id="123851"/>
    <lineage>
        <taxon>Eukaryota</taxon>
        <taxon>Metazoa</taxon>
        <taxon>Ecdysozoa</taxon>
        <taxon>Arthropoda</taxon>
        <taxon>Hexapoda</taxon>
        <taxon>Insecta</taxon>
        <taxon>Pterygota</taxon>
        <taxon>Palaeoptera</taxon>
        <taxon>Odonata</taxon>
        <taxon>Epiprocta</taxon>
        <taxon>Anisoptera</taxon>
        <taxon>Libelluloidea</taxon>
        <taxon>Libellulidae</taxon>
        <taxon>Ladona</taxon>
    </lineage>
</organism>
<dbReference type="SUPFAM" id="SSF52151">
    <property type="entry name" value="FabD/lysophospholipase-like"/>
    <property type="match status" value="2"/>
</dbReference>
<evidence type="ECO:0000313" key="11">
    <source>
        <dbReference type="EMBL" id="KAG8228645.1"/>
    </source>
</evidence>
<dbReference type="EMBL" id="KZ308379">
    <property type="protein sequence ID" value="KAG8228645.1"/>
    <property type="molecule type" value="Genomic_DNA"/>
</dbReference>
<dbReference type="PROSITE" id="PS51210">
    <property type="entry name" value="PLA2C"/>
    <property type="match status" value="1"/>
</dbReference>
<evidence type="ECO:0000259" key="9">
    <source>
        <dbReference type="PROSITE" id="PS50004"/>
    </source>
</evidence>
<keyword evidence="5 6" id="KW-0443">Lipid metabolism</keyword>
<reference evidence="11" key="1">
    <citation type="submission" date="2013-04" db="EMBL/GenBank/DDBJ databases">
        <authorList>
            <person name="Qu J."/>
            <person name="Murali S.C."/>
            <person name="Bandaranaike D."/>
            <person name="Bellair M."/>
            <person name="Blankenburg K."/>
            <person name="Chao H."/>
            <person name="Dinh H."/>
            <person name="Doddapaneni H."/>
            <person name="Downs B."/>
            <person name="Dugan-Rocha S."/>
            <person name="Elkadiri S."/>
            <person name="Gnanaolivu R.D."/>
            <person name="Hernandez B."/>
            <person name="Javaid M."/>
            <person name="Jayaseelan J.C."/>
            <person name="Lee S."/>
            <person name="Li M."/>
            <person name="Ming W."/>
            <person name="Munidasa M."/>
            <person name="Muniz J."/>
            <person name="Nguyen L."/>
            <person name="Ongeri F."/>
            <person name="Osuji N."/>
            <person name="Pu L.-L."/>
            <person name="Puazo M."/>
            <person name="Qu C."/>
            <person name="Quiroz J."/>
            <person name="Raj R."/>
            <person name="Weissenberger G."/>
            <person name="Xin Y."/>
            <person name="Zou X."/>
            <person name="Han Y."/>
            <person name="Richards S."/>
            <person name="Worley K."/>
            <person name="Muzny D."/>
            <person name="Gibbs R."/>
        </authorList>
    </citation>
    <scope>NUCLEOTIDE SEQUENCE</scope>
    <source>
        <strain evidence="11">Sampled in the wild</strain>
    </source>
</reference>
<evidence type="ECO:0000256" key="3">
    <source>
        <dbReference type="ARBA" id="ARBA00022490"/>
    </source>
</evidence>
<accession>A0A8K0K7H0</accession>
<dbReference type="AlphaFoldDB" id="A0A8K0K7H0"/>
<dbReference type="SMART" id="SM00022">
    <property type="entry name" value="PLAc"/>
    <property type="match status" value="1"/>
</dbReference>
<evidence type="ECO:0000259" key="10">
    <source>
        <dbReference type="PROSITE" id="PS51210"/>
    </source>
</evidence>
<dbReference type="GO" id="GO:0005509">
    <property type="term" value="F:calcium ion binding"/>
    <property type="evidence" value="ECO:0007669"/>
    <property type="project" value="TreeGrafter"/>
</dbReference>
<feature type="coiled-coil region" evidence="8">
    <location>
        <begin position="1"/>
        <end position="28"/>
    </location>
</feature>
<comment type="catalytic activity">
    <reaction evidence="7">
        <text>a 1,2-diacyl-sn-glycero-3-phosphocholine + H2O = a 1-acyl-sn-glycero-3-phosphocholine + a fatty acid + H(+)</text>
        <dbReference type="Rhea" id="RHEA:15801"/>
        <dbReference type="ChEBI" id="CHEBI:15377"/>
        <dbReference type="ChEBI" id="CHEBI:15378"/>
        <dbReference type="ChEBI" id="CHEBI:28868"/>
        <dbReference type="ChEBI" id="CHEBI:57643"/>
        <dbReference type="ChEBI" id="CHEBI:58168"/>
        <dbReference type="EC" id="3.1.1.4"/>
    </reaction>
</comment>
<dbReference type="InterPro" id="IPR002642">
    <property type="entry name" value="LysoPLipase_cat_dom"/>
</dbReference>
<comment type="domain">
    <text evidence="7">The N-terminal C2 domain associates with lipid membranes upon calcium binding.</text>
</comment>
<dbReference type="InterPro" id="IPR035892">
    <property type="entry name" value="C2_domain_sf"/>
</dbReference>
<evidence type="ECO:0000256" key="1">
    <source>
        <dbReference type="ARBA" id="ARBA00004496"/>
    </source>
</evidence>
<keyword evidence="4 6" id="KW-0378">Hydrolase</keyword>
<dbReference type="Gene3D" id="2.60.40.150">
    <property type="entry name" value="C2 domain"/>
    <property type="match status" value="1"/>
</dbReference>
<keyword evidence="7" id="KW-0479">Metal-binding</keyword>
<dbReference type="Pfam" id="PF00168">
    <property type="entry name" value="C2"/>
    <property type="match status" value="1"/>
</dbReference>
<dbReference type="Pfam" id="PF01735">
    <property type="entry name" value="PLA2_B"/>
    <property type="match status" value="2"/>
</dbReference>
<dbReference type="Gene3D" id="3.40.1090.10">
    <property type="entry name" value="Cytosolic phospholipase A2 catalytic domain"/>
    <property type="match status" value="2"/>
</dbReference>
<keyword evidence="8" id="KW-0175">Coiled coil</keyword>
<dbReference type="PANTHER" id="PTHR10728">
    <property type="entry name" value="CYTOSOLIC PHOSPHOLIPASE A2"/>
    <property type="match status" value="1"/>
</dbReference>
<keyword evidence="6 7" id="KW-0442">Lipid degradation</keyword>